<dbReference type="RefSeq" id="YP_010769971.1">
    <property type="nucleotide sequence ID" value="NC_074123.1"/>
</dbReference>
<dbReference type="Proteomes" id="UP000682400">
    <property type="component" value="Segment"/>
</dbReference>
<evidence type="ECO:0000256" key="2">
    <source>
        <dbReference type="ARBA" id="ARBA00022561"/>
    </source>
</evidence>
<dbReference type="Gene3D" id="3.30.380.10">
    <property type="entry name" value="MS2 Viral Coat Protein"/>
    <property type="match status" value="1"/>
</dbReference>
<gene>
    <name evidence="4" type="primary">SRR7976325_14_3</name>
</gene>
<evidence type="ECO:0000313" key="5">
    <source>
        <dbReference type="Proteomes" id="UP000682400"/>
    </source>
</evidence>
<keyword evidence="5" id="KW-1185">Reference proteome</keyword>
<keyword evidence="2 4" id="KW-0167">Capsid protein</keyword>
<accession>A0A8S5L5I9</accession>
<dbReference type="GO" id="GO:0019028">
    <property type="term" value="C:viral capsid"/>
    <property type="evidence" value="ECO:0007669"/>
    <property type="project" value="UniProtKB-KW"/>
</dbReference>
<evidence type="ECO:0000313" key="4">
    <source>
        <dbReference type="EMBL" id="DAD52772.1"/>
    </source>
</evidence>
<organism evidence="4 5">
    <name type="scientific">ssRNA phage SRR7976325_14</name>
    <dbReference type="NCBI Taxonomy" id="2786701"/>
    <lineage>
        <taxon>Viruses</taxon>
        <taxon>Riboviria</taxon>
        <taxon>Orthornavirae</taxon>
        <taxon>Lenarviricota</taxon>
        <taxon>Leviviricetes</taxon>
        <taxon>Norzivirales</taxon>
        <taxon>Fiersviridae</taxon>
        <taxon>Ureyisuvirus</taxon>
        <taxon>Ureyisuvirus caenihabitans</taxon>
    </lineage>
</organism>
<comment type="subcellular location">
    <subcellularLocation>
        <location evidence="1">Virion</location>
    </subcellularLocation>
</comment>
<dbReference type="KEGG" id="vg:80399140"/>
<dbReference type="GeneID" id="80399140"/>
<dbReference type="EMBL" id="BK014201">
    <property type="protein sequence ID" value="DAD52772.1"/>
    <property type="molecule type" value="Genomic_RNA"/>
</dbReference>
<protein>
    <submittedName>
        <fullName evidence="4">Coat protein</fullName>
    </submittedName>
</protein>
<evidence type="ECO:0000256" key="3">
    <source>
        <dbReference type="ARBA" id="ARBA00022844"/>
    </source>
</evidence>
<evidence type="ECO:0000256" key="1">
    <source>
        <dbReference type="ARBA" id="ARBA00004328"/>
    </source>
</evidence>
<reference evidence="4" key="1">
    <citation type="submission" date="2020-09" db="EMBL/GenBank/DDBJ databases">
        <title>Leviviricetes taxonomy.</title>
        <authorList>
            <person name="Stockdale S.R."/>
            <person name="Callanan J."/>
            <person name="Adriaenssens E.M."/>
            <person name="Kuhn J.H."/>
            <person name="Rumnieks J."/>
            <person name="Shkoporov A."/>
            <person name="Draper L.A."/>
            <person name="Ross P."/>
            <person name="Hill C."/>
        </authorList>
    </citation>
    <scope>NUCLEOTIDE SEQUENCE</scope>
</reference>
<name>A0A8S5L5I9_9VIRU</name>
<proteinExistence type="predicted"/>
<dbReference type="InterPro" id="IPR015954">
    <property type="entry name" value="Phage_RNA-type_capsid"/>
</dbReference>
<keyword evidence="3" id="KW-0946">Virion</keyword>
<sequence length="145" mass="15949">MANATNIVLADALATPVNHTFIPLGRDEKGIFWFVDQSASNEIGYWKISVDISKPGLARPGESSANRVTRVKIGLHEPILEVLSNNAAGYTPAPTIAYIPRCNTEYVLHERASLQNRKDLRKMSANLLNDANIVSVVESLQYLNS</sequence>